<dbReference type="EMBL" id="NJHN03000102">
    <property type="protein sequence ID" value="KAH9414979.1"/>
    <property type="molecule type" value="Genomic_DNA"/>
</dbReference>
<keyword evidence="2" id="KW-1185">Reference proteome</keyword>
<name>A0ABQ8IXI9_DERPT</name>
<proteinExistence type="predicted"/>
<protein>
    <submittedName>
        <fullName evidence="1">Uncharacterized protein</fullName>
    </submittedName>
</protein>
<comment type="caution">
    <text evidence="1">The sequence shown here is derived from an EMBL/GenBank/DDBJ whole genome shotgun (WGS) entry which is preliminary data.</text>
</comment>
<sequence length="66" mass="7917">MMTSFVVFIVIGTKSKTVKKLTMMPIMETNDDAWKQTNKPLEQDMPMPTFEHYRDNHHHHIDYDQH</sequence>
<organism evidence="1 2">
    <name type="scientific">Dermatophagoides pteronyssinus</name>
    <name type="common">European house dust mite</name>
    <dbReference type="NCBI Taxonomy" id="6956"/>
    <lineage>
        <taxon>Eukaryota</taxon>
        <taxon>Metazoa</taxon>
        <taxon>Ecdysozoa</taxon>
        <taxon>Arthropoda</taxon>
        <taxon>Chelicerata</taxon>
        <taxon>Arachnida</taxon>
        <taxon>Acari</taxon>
        <taxon>Acariformes</taxon>
        <taxon>Sarcoptiformes</taxon>
        <taxon>Astigmata</taxon>
        <taxon>Psoroptidia</taxon>
        <taxon>Analgoidea</taxon>
        <taxon>Pyroglyphidae</taxon>
        <taxon>Dermatophagoidinae</taxon>
        <taxon>Dermatophagoides</taxon>
    </lineage>
</organism>
<dbReference type="Proteomes" id="UP000887458">
    <property type="component" value="Unassembled WGS sequence"/>
</dbReference>
<evidence type="ECO:0000313" key="2">
    <source>
        <dbReference type="Proteomes" id="UP000887458"/>
    </source>
</evidence>
<evidence type="ECO:0000313" key="1">
    <source>
        <dbReference type="EMBL" id="KAH9414979.1"/>
    </source>
</evidence>
<reference evidence="1 2" key="1">
    <citation type="journal article" date="2018" name="J. Allergy Clin. Immunol.">
        <title>High-quality assembly of Dermatophagoides pteronyssinus genome and transcriptome reveals a wide range of novel allergens.</title>
        <authorList>
            <person name="Liu X.Y."/>
            <person name="Yang K.Y."/>
            <person name="Wang M.Q."/>
            <person name="Kwok J.S."/>
            <person name="Zeng X."/>
            <person name="Yang Z."/>
            <person name="Xiao X.J."/>
            <person name="Lau C.P."/>
            <person name="Li Y."/>
            <person name="Huang Z.M."/>
            <person name="Ba J.G."/>
            <person name="Yim A.K."/>
            <person name="Ouyang C.Y."/>
            <person name="Ngai S.M."/>
            <person name="Chan T.F."/>
            <person name="Leung E.L."/>
            <person name="Liu L."/>
            <person name="Liu Z.G."/>
            <person name="Tsui S.K."/>
        </authorList>
    </citation>
    <scope>NUCLEOTIDE SEQUENCE [LARGE SCALE GENOMIC DNA]</scope>
    <source>
        <strain evidence="1">Derp</strain>
    </source>
</reference>
<reference evidence="1 2" key="2">
    <citation type="journal article" date="2022" name="Mol. Biol. Evol.">
        <title>Comparative Genomics Reveals Insights into the Divergent Evolution of Astigmatic Mites and Household Pest Adaptations.</title>
        <authorList>
            <person name="Xiong Q."/>
            <person name="Wan A.T."/>
            <person name="Liu X."/>
            <person name="Fung C.S."/>
            <person name="Xiao X."/>
            <person name="Malainual N."/>
            <person name="Hou J."/>
            <person name="Wang L."/>
            <person name="Wang M."/>
            <person name="Yang K.Y."/>
            <person name="Cui Y."/>
            <person name="Leung E.L."/>
            <person name="Nong W."/>
            <person name="Shin S.K."/>
            <person name="Au S.W."/>
            <person name="Jeong K.Y."/>
            <person name="Chew F.T."/>
            <person name="Hui J.H."/>
            <person name="Leung T.F."/>
            <person name="Tungtrongchitr A."/>
            <person name="Zhong N."/>
            <person name="Liu Z."/>
            <person name="Tsui S.K."/>
        </authorList>
    </citation>
    <scope>NUCLEOTIDE SEQUENCE [LARGE SCALE GENOMIC DNA]</scope>
    <source>
        <strain evidence="1">Derp</strain>
    </source>
</reference>
<gene>
    <name evidence="1" type="ORF">DERP_014148</name>
</gene>
<accession>A0ABQ8IXI9</accession>